<protein>
    <submittedName>
        <fullName evidence="4">Uncharacterized protein</fullName>
    </submittedName>
</protein>
<dbReference type="GO" id="GO:0005929">
    <property type="term" value="C:cilium"/>
    <property type="evidence" value="ECO:0007669"/>
    <property type="project" value="TreeGrafter"/>
</dbReference>
<organism evidence="4 5">
    <name type="scientific">Xiphophorus couchianus</name>
    <name type="common">Monterrey platyfish</name>
    <dbReference type="NCBI Taxonomy" id="32473"/>
    <lineage>
        <taxon>Eukaryota</taxon>
        <taxon>Metazoa</taxon>
        <taxon>Chordata</taxon>
        <taxon>Craniata</taxon>
        <taxon>Vertebrata</taxon>
        <taxon>Euteleostomi</taxon>
        <taxon>Actinopterygii</taxon>
        <taxon>Neopterygii</taxon>
        <taxon>Teleostei</taxon>
        <taxon>Neoteleostei</taxon>
        <taxon>Acanthomorphata</taxon>
        <taxon>Ovalentaria</taxon>
        <taxon>Atherinomorphae</taxon>
        <taxon>Cyprinodontiformes</taxon>
        <taxon>Poeciliidae</taxon>
        <taxon>Poeciliinae</taxon>
        <taxon>Xiphophorus</taxon>
    </lineage>
</organism>
<proteinExistence type="predicted"/>
<dbReference type="GO" id="GO:0005856">
    <property type="term" value="C:cytoskeleton"/>
    <property type="evidence" value="ECO:0007669"/>
    <property type="project" value="UniProtKB-ARBA"/>
</dbReference>
<dbReference type="PANTHER" id="PTHR21501:SF3">
    <property type="entry name" value="PROTEIN FAM161A"/>
    <property type="match status" value="1"/>
</dbReference>
<dbReference type="AlphaFoldDB" id="A0A3B5LXU1"/>
<feature type="compositionally biased region" description="Basic and acidic residues" evidence="3">
    <location>
        <begin position="181"/>
        <end position="205"/>
    </location>
</feature>
<dbReference type="Ensembl" id="ENSXCOT00000015919.1">
    <property type="protein sequence ID" value="ENSXCOP00000015725.1"/>
    <property type="gene ID" value="ENSXCOG00000011880.1"/>
</dbReference>
<dbReference type="PANTHER" id="PTHR21501">
    <property type="entry name" value="PROTEIN FAM-161"/>
    <property type="match status" value="1"/>
</dbReference>
<feature type="coiled-coil region" evidence="2">
    <location>
        <begin position="64"/>
        <end position="131"/>
    </location>
</feature>
<reference evidence="4" key="1">
    <citation type="submission" date="2025-08" db="UniProtKB">
        <authorList>
            <consortium name="Ensembl"/>
        </authorList>
    </citation>
    <scope>IDENTIFICATION</scope>
</reference>
<keyword evidence="1 2" id="KW-0175">Coiled coil</keyword>
<accession>A0A3B5LXU1</accession>
<evidence type="ECO:0000256" key="1">
    <source>
        <dbReference type="ARBA" id="ARBA00023054"/>
    </source>
</evidence>
<dbReference type="STRING" id="32473.ENSXCOP00000015725"/>
<evidence type="ECO:0000313" key="4">
    <source>
        <dbReference type="Ensembl" id="ENSXCOP00000015725.1"/>
    </source>
</evidence>
<name>A0A3B5LXU1_9TELE</name>
<evidence type="ECO:0000256" key="2">
    <source>
        <dbReference type="SAM" id="Coils"/>
    </source>
</evidence>
<dbReference type="Proteomes" id="UP000261380">
    <property type="component" value="Unplaced"/>
</dbReference>
<sequence length="238" mass="28022">MANPHRTNVLVTSCLKTPVDPHTKAPLASYERERVLPYSATMDALFKCCKCTDYLDLSKIFFSNEEYYSKLEELKKAHLRTMEELESMYQQKLQLRSMDPLDMATLEPGHRKQDVQRKREYRQEIREMRERVQGRLLLLEQVTQVNVSTKQKHAHHLYQYAFTKYSKADINCASDNDEEREEQKSDQASLNRRESEDASGHHGDDPQYSDESYNYSDDHENFSDDSEHDVDDKQELVD</sequence>
<reference evidence="4" key="2">
    <citation type="submission" date="2025-09" db="UniProtKB">
        <authorList>
            <consortium name="Ensembl"/>
        </authorList>
    </citation>
    <scope>IDENTIFICATION</scope>
</reference>
<keyword evidence="5" id="KW-1185">Reference proteome</keyword>
<evidence type="ECO:0000313" key="5">
    <source>
        <dbReference type="Proteomes" id="UP000261380"/>
    </source>
</evidence>
<evidence type="ECO:0000256" key="3">
    <source>
        <dbReference type="SAM" id="MobiDB-lite"/>
    </source>
</evidence>
<dbReference type="GO" id="GO:0044782">
    <property type="term" value="P:cilium organization"/>
    <property type="evidence" value="ECO:0007669"/>
    <property type="project" value="TreeGrafter"/>
</dbReference>
<feature type="region of interest" description="Disordered" evidence="3">
    <location>
        <begin position="174"/>
        <end position="238"/>
    </location>
</feature>
<dbReference type="GeneTree" id="ENSGT00940000157824"/>
<dbReference type="InterPro" id="IPR051655">
    <property type="entry name" value="FAM161"/>
</dbReference>